<dbReference type="SUPFAM" id="SSF51126">
    <property type="entry name" value="Pectin lyase-like"/>
    <property type="match status" value="1"/>
</dbReference>
<protein>
    <submittedName>
        <fullName evidence="3">Exo-poly-alpha-D-galacturonosidase</fullName>
        <ecNumber evidence="3">3.2.1.82</ecNumber>
    </submittedName>
</protein>
<dbReference type="Pfam" id="PF12708">
    <property type="entry name" value="Pect-lyase_RHGA_epim"/>
    <property type="match status" value="1"/>
</dbReference>
<sequence length="194" mass="20763">MGFYLRNLLLMLCLCGTSALAQTFNIREYGALNDGKTVCTAAIQKAVDACYQNGGGRVYVPAGQFITGTVHLKSNVNLCLESGAVLLGSPNLQDYESYTKAGYGINYYGILYTADAENVSISGSGAIDGNNKVFLTSATPKRSTPTAPASPGKKIITAMWKQVSAMAPWCRRTVRARWLSSATANTCSCVIFRC</sequence>
<dbReference type="Proteomes" id="UP000218263">
    <property type="component" value="Chromosome"/>
</dbReference>
<accession>A0A125T276</accession>
<name>A0A125T276_9SPHI</name>
<dbReference type="InterPro" id="IPR051801">
    <property type="entry name" value="GH28_Enzymes"/>
</dbReference>
<dbReference type="AlphaFoldDB" id="A0A125T276"/>
<dbReference type="PANTHER" id="PTHR31339:SF9">
    <property type="entry name" value="PLASMIN AND FIBRONECTIN-BINDING PROTEIN A"/>
    <property type="match status" value="1"/>
</dbReference>
<keyword evidence="3" id="KW-0326">Glycosidase</keyword>
<dbReference type="GO" id="GO:0033917">
    <property type="term" value="F:exo-poly-alpha-galacturonosidase activity"/>
    <property type="evidence" value="ECO:0007669"/>
    <property type="project" value="UniProtKB-EC"/>
</dbReference>
<organism evidence="3 4">
    <name type="scientific">Mucilaginibacter gotjawali</name>
    <dbReference type="NCBI Taxonomy" id="1550579"/>
    <lineage>
        <taxon>Bacteria</taxon>
        <taxon>Pseudomonadati</taxon>
        <taxon>Bacteroidota</taxon>
        <taxon>Sphingobacteriia</taxon>
        <taxon>Sphingobacteriales</taxon>
        <taxon>Sphingobacteriaceae</taxon>
        <taxon>Mucilaginibacter</taxon>
    </lineage>
</organism>
<gene>
    <name evidence="3" type="primary">pehX</name>
    <name evidence="3" type="ORF">MgSA37_00712</name>
</gene>
<dbReference type="EMBL" id="AP017313">
    <property type="protein sequence ID" value="BAU52550.1"/>
    <property type="molecule type" value="Genomic_DNA"/>
</dbReference>
<keyword evidence="3" id="KW-0378">Hydrolase</keyword>
<dbReference type="RefSeq" id="WP_096349864.1">
    <property type="nucleotide sequence ID" value="NZ_AP017313.1"/>
</dbReference>
<feature type="signal peptide" evidence="1">
    <location>
        <begin position="1"/>
        <end position="21"/>
    </location>
</feature>
<evidence type="ECO:0000256" key="1">
    <source>
        <dbReference type="SAM" id="SignalP"/>
    </source>
</evidence>
<proteinExistence type="predicted"/>
<feature type="chain" id="PRO_5007180224" evidence="1">
    <location>
        <begin position="22"/>
        <end position="194"/>
    </location>
</feature>
<dbReference type="KEGG" id="mgot:MgSA37_00712"/>
<feature type="domain" description="Rhamnogalacturonase A/B/Epimerase-like pectate lyase" evidence="2">
    <location>
        <begin position="24"/>
        <end position="79"/>
    </location>
</feature>
<dbReference type="EC" id="3.2.1.82" evidence="3"/>
<evidence type="ECO:0000259" key="2">
    <source>
        <dbReference type="Pfam" id="PF12708"/>
    </source>
</evidence>
<dbReference type="PANTHER" id="PTHR31339">
    <property type="entry name" value="PECTIN LYASE-RELATED"/>
    <property type="match status" value="1"/>
</dbReference>
<evidence type="ECO:0000313" key="3">
    <source>
        <dbReference type="EMBL" id="BAU52550.1"/>
    </source>
</evidence>
<keyword evidence="4" id="KW-1185">Reference proteome</keyword>
<reference evidence="3 4" key="1">
    <citation type="submission" date="2015-12" db="EMBL/GenBank/DDBJ databases">
        <title>Genome sequence of Mucilaginibacter gotjawali.</title>
        <authorList>
            <person name="Lee J.S."/>
            <person name="Lee K.C."/>
            <person name="Kim K.K."/>
            <person name="Lee B.W."/>
        </authorList>
    </citation>
    <scope>NUCLEOTIDE SEQUENCE [LARGE SCALE GENOMIC DNA]</scope>
    <source>
        <strain evidence="3 4">SA3-7</strain>
    </source>
</reference>
<dbReference type="InterPro" id="IPR024535">
    <property type="entry name" value="RHGA/B-epi-like_pectate_lyase"/>
</dbReference>
<dbReference type="Gene3D" id="2.160.20.10">
    <property type="entry name" value="Single-stranded right-handed beta-helix, Pectin lyase-like"/>
    <property type="match status" value="1"/>
</dbReference>
<dbReference type="InterPro" id="IPR012334">
    <property type="entry name" value="Pectin_lyas_fold"/>
</dbReference>
<dbReference type="OrthoDB" id="9795222at2"/>
<dbReference type="InterPro" id="IPR011050">
    <property type="entry name" value="Pectin_lyase_fold/virulence"/>
</dbReference>
<evidence type="ECO:0000313" key="4">
    <source>
        <dbReference type="Proteomes" id="UP000218263"/>
    </source>
</evidence>
<keyword evidence="1" id="KW-0732">Signal</keyword>